<evidence type="ECO:0000313" key="2">
    <source>
        <dbReference type="Proteomes" id="UP001433268"/>
    </source>
</evidence>
<organism evidence="1 2">
    <name type="scientific">Apiospora hydei</name>
    <dbReference type="NCBI Taxonomy" id="1337664"/>
    <lineage>
        <taxon>Eukaryota</taxon>
        <taxon>Fungi</taxon>
        <taxon>Dikarya</taxon>
        <taxon>Ascomycota</taxon>
        <taxon>Pezizomycotina</taxon>
        <taxon>Sordariomycetes</taxon>
        <taxon>Xylariomycetidae</taxon>
        <taxon>Amphisphaeriales</taxon>
        <taxon>Apiosporaceae</taxon>
        <taxon>Apiospora</taxon>
    </lineage>
</organism>
<comment type="caution">
    <text evidence="1">The sequence shown here is derived from an EMBL/GenBank/DDBJ whole genome shotgun (WGS) entry which is preliminary data.</text>
</comment>
<gene>
    <name evidence="1" type="ORF">PG997_014665</name>
</gene>
<dbReference type="RefSeq" id="XP_066661167.1">
    <property type="nucleotide sequence ID" value="XM_066818979.1"/>
</dbReference>
<reference evidence="1 2" key="1">
    <citation type="submission" date="2023-01" db="EMBL/GenBank/DDBJ databases">
        <title>Analysis of 21 Apiospora genomes using comparative genomics revels a genus with tremendous synthesis potential of carbohydrate active enzymes and secondary metabolites.</title>
        <authorList>
            <person name="Sorensen T."/>
        </authorList>
    </citation>
    <scope>NUCLEOTIDE SEQUENCE [LARGE SCALE GENOMIC DNA]</scope>
    <source>
        <strain evidence="1 2">CBS 114990</strain>
    </source>
</reference>
<dbReference type="EMBL" id="JAQQWN010000010">
    <property type="protein sequence ID" value="KAK8062568.1"/>
    <property type="molecule type" value="Genomic_DNA"/>
</dbReference>
<sequence length="165" mass="18019">MGLILSPRTRLGRGTIATNSAASLPQHRNGFTYKGAPFHFQRTYAASHLHLPAPAVFVFVVVVVHEPGRRNGHDHAAGLWRRLQEEEHDEGEAVRLPRPHEHLQPRRADAGAVSVAHGDGGLHAHRGGAPDVRVPLVHAAACYYGDGDGNRHCCRDPVDIVHNMD</sequence>
<accession>A0ABR1UXQ7</accession>
<protein>
    <submittedName>
        <fullName evidence="1">Uncharacterized protein</fullName>
    </submittedName>
</protein>
<name>A0ABR1UXQ7_9PEZI</name>
<keyword evidence="2" id="KW-1185">Reference proteome</keyword>
<dbReference type="GeneID" id="92052039"/>
<evidence type="ECO:0000313" key="1">
    <source>
        <dbReference type="EMBL" id="KAK8062568.1"/>
    </source>
</evidence>
<proteinExistence type="predicted"/>
<dbReference type="Proteomes" id="UP001433268">
    <property type="component" value="Unassembled WGS sequence"/>
</dbReference>